<keyword evidence="3" id="KW-0233">DNA recombination</keyword>
<evidence type="ECO:0000256" key="3">
    <source>
        <dbReference type="ARBA" id="ARBA00023172"/>
    </source>
</evidence>
<dbReference type="Gene3D" id="1.10.150.130">
    <property type="match status" value="1"/>
</dbReference>
<gene>
    <name evidence="6" type="ORF">SAMN05421672_12149</name>
</gene>
<protein>
    <submittedName>
        <fullName evidence="6">Integrase</fullName>
    </submittedName>
</protein>
<keyword evidence="1" id="KW-0229">DNA integration</keyword>
<dbReference type="Gene3D" id="1.10.443.10">
    <property type="entry name" value="Intergrase catalytic core"/>
    <property type="match status" value="1"/>
</dbReference>
<accession>A0A1N7AG43</accession>
<sequence length="323" mass="36143">MSHFTNQDKRNFGYGRQLNYAGLQALRDSYGAGRFATVQAHGERWRLFAAWCSQRHGLNDARHLNQALLQDYARHLSQAVAQGELAVSTAQNRLSTVNRTLEVLRGDQQVRVSPSAALGQNRCNLRTHAPQGQERGQLLPLRQTLREQGFTRVAAIIHLAREGGLRLREAILADLPRLQREAAQHGSLNIADGTKGGRRGAAAPRWIPVSEGLRQALLQAASVAPKGSRNLLEPGERYVDFIQRQVRPARNLLQCHGIKGFHELRTAYACERYQQITGQPAPVNGGQLLREDREKDYRARERIAQELGHNRIDVVAAYIGGRR</sequence>
<dbReference type="EMBL" id="FTMC01000021">
    <property type="protein sequence ID" value="SIR38130.1"/>
    <property type="molecule type" value="Genomic_DNA"/>
</dbReference>
<evidence type="ECO:0000256" key="4">
    <source>
        <dbReference type="PROSITE-ProRule" id="PRU01248"/>
    </source>
</evidence>
<dbReference type="GO" id="GO:0015074">
    <property type="term" value="P:DNA integration"/>
    <property type="evidence" value="ECO:0007669"/>
    <property type="project" value="UniProtKB-KW"/>
</dbReference>
<feature type="domain" description="Core-binding (CB)" evidence="5">
    <location>
        <begin position="21"/>
        <end position="105"/>
    </location>
</feature>
<dbReference type="InterPro" id="IPR013762">
    <property type="entry name" value="Integrase-like_cat_sf"/>
</dbReference>
<dbReference type="PROSITE" id="PS51900">
    <property type="entry name" value="CB"/>
    <property type="match status" value="1"/>
</dbReference>
<evidence type="ECO:0000256" key="1">
    <source>
        <dbReference type="ARBA" id="ARBA00022908"/>
    </source>
</evidence>
<dbReference type="RefSeq" id="WP_039560972.1">
    <property type="nucleotide sequence ID" value="NZ_FTMC01000021.1"/>
</dbReference>
<dbReference type="GO" id="GO:0003677">
    <property type="term" value="F:DNA binding"/>
    <property type="evidence" value="ECO:0007669"/>
    <property type="project" value="UniProtKB-UniRule"/>
</dbReference>
<proteinExistence type="predicted"/>
<evidence type="ECO:0000259" key="5">
    <source>
        <dbReference type="PROSITE" id="PS51900"/>
    </source>
</evidence>
<name>A0A1N7AG43_9PSED</name>
<evidence type="ECO:0000313" key="7">
    <source>
        <dbReference type="Proteomes" id="UP000186079"/>
    </source>
</evidence>
<evidence type="ECO:0000313" key="6">
    <source>
        <dbReference type="EMBL" id="SIR38130.1"/>
    </source>
</evidence>
<dbReference type="AlphaFoldDB" id="A0A1N7AG43"/>
<dbReference type="InterPro" id="IPR010998">
    <property type="entry name" value="Integrase_recombinase_N"/>
</dbReference>
<evidence type="ECO:0000256" key="2">
    <source>
        <dbReference type="ARBA" id="ARBA00023125"/>
    </source>
</evidence>
<dbReference type="InterPro" id="IPR011010">
    <property type="entry name" value="DNA_brk_join_enz"/>
</dbReference>
<keyword evidence="2 4" id="KW-0238">DNA-binding</keyword>
<reference evidence="6 7" key="1">
    <citation type="submission" date="2017-01" db="EMBL/GenBank/DDBJ databases">
        <authorList>
            <person name="Mah S.A."/>
            <person name="Swanson W.J."/>
            <person name="Moy G.W."/>
            <person name="Vacquier V.D."/>
        </authorList>
    </citation>
    <scope>NUCLEOTIDE SEQUENCE [LARGE SCALE GENOMIC DNA]</scope>
    <source>
        <strain evidence="6 7">ATCC 29606</strain>
    </source>
</reference>
<organism evidence="6 7">
    <name type="scientific">Pseudomonas flexibilis</name>
    <dbReference type="NCBI Taxonomy" id="706570"/>
    <lineage>
        <taxon>Bacteria</taxon>
        <taxon>Pseudomonadati</taxon>
        <taxon>Pseudomonadota</taxon>
        <taxon>Gammaproteobacteria</taxon>
        <taxon>Pseudomonadales</taxon>
        <taxon>Pseudomonadaceae</taxon>
        <taxon>Pseudomonas</taxon>
    </lineage>
</organism>
<dbReference type="InterPro" id="IPR024456">
    <property type="entry name" value="Integrase_catalytic_putative"/>
</dbReference>
<dbReference type="InterPro" id="IPR044068">
    <property type="entry name" value="CB"/>
</dbReference>
<dbReference type="Pfam" id="PF12835">
    <property type="entry name" value="Integrase_1"/>
    <property type="match status" value="1"/>
</dbReference>
<dbReference type="Proteomes" id="UP000186079">
    <property type="component" value="Unassembled WGS sequence"/>
</dbReference>
<dbReference type="SUPFAM" id="SSF56349">
    <property type="entry name" value="DNA breaking-rejoining enzymes"/>
    <property type="match status" value="1"/>
</dbReference>
<dbReference type="GO" id="GO:0006310">
    <property type="term" value="P:DNA recombination"/>
    <property type="evidence" value="ECO:0007669"/>
    <property type="project" value="UniProtKB-KW"/>
</dbReference>